<dbReference type="EMBL" id="HBGE01086871">
    <property type="protein sequence ID" value="CAD9175015.1"/>
    <property type="molecule type" value="Transcribed_RNA"/>
</dbReference>
<reference evidence="1" key="1">
    <citation type="submission" date="2021-01" db="EMBL/GenBank/DDBJ databases">
        <authorList>
            <person name="Corre E."/>
            <person name="Pelletier E."/>
            <person name="Niang G."/>
            <person name="Scheremetjew M."/>
            <person name="Finn R."/>
            <person name="Kale V."/>
            <person name="Holt S."/>
            <person name="Cochrane G."/>
            <person name="Meng A."/>
            <person name="Brown T."/>
            <person name="Cohen L."/>
        </authorList>
    </citation>
    <scope>NUCLEOTIDE SEQUENCE</scope>
    <source>
        <strain evidence="1">OF101</strain>
    </source>
</reference>
<dbReference type="AlphaFoldDB" id="A0A7S1WLF8"/>
<organism evidence="1">
    <name type="scientific">Alexandrium catenella</name>
    <name type="common">Red tide dinoflagellate</name>
    <name type="synonym">Gonyaulax catenella</name>
    <dbReference type="NCBI Taxonomy" id="2925"/>
    <lineage>
        <taxon>Eukaryota</taxon>
        <taxon>Sar</taxon>
        <taxon>Alveolata</taxon>
        <taxon>Dinophyceae</taxon>
        <taxon>Gonyaulacales</taxon>
        <taxon>Pyrocystaceae</taxon>
        <taxon>Alexandrium</taxon>
    </lineage>
</organism>
<proteinExistence type="predicted"/>
<protein>
    <submittedName>
        <fullName evidence="1">Uncharacterized protein</fullName>
    </submittedName>
</protein>
<accession>A0A7S1WLF8</accession>
<name>A0A7S1WLF8_ALECA</name>
<sequence length="141" mass="16002">MPPPSPNCSCEQLQYRPLYCPWYLKPFRDPFDLVVTESQKWPVSRKLLGCDGDRDMLNGPMHTGLPMIAYFGTACCGVFANATQGFEALSAFDSCWYGEQELQRCFSEGHVVPRSRTRLTEVQYRALLRNASYADLATPHL</sequence>
<gene>
    <name evidence="1" type="ORF">ACAT0790_LOCUS51784</name>
</gene>
<evidence type="ECO:0000313" key="1">
    <source>
        <dbReference type="EMBL" id="CAD9175015.1"/>
    </source>
</evidence>